<sequence>MSRLSAILTLVLASLASSSVSQTTRTPRVIALFGVRYIAAAPTNSKYLLTVIQQSLLLLRFTDNTHTESYIALFGVRRHAHRELYSTVWCQSLLLLCFADDTPDDTHTESYIALFGVSLASSSVSQTTRTLRVMTLFGVSLASSSVSQTTCTLRVMALFGVRACLVAKPSALLYGTVSTAFPPPSSPSHMFRPSAFSQNCTLRQDGLAISYWRTTWIEWEQQRSEKEFVAIYVFKVFAISYW</sequence>
<keyword evidence="1" id="KW-0732">Signal</keyword>
<dbReference type="EMBL" id="JABBWM010000039">
    <property type="protein sequence ID" value="KAG2105060.1"/>
    <property type="molecule type" value="Genomic_DNA"/>
</dbReference>
<organism evidence="2 3">
    <name type="scientific">Suillus discolor</name>
    <dbReference type="NCBI Taxonomy" id="1912936"/>
    <lineage>
        <taxon>Eukaryota</taxon>
        <taxon>Fungi</taxon>
        <taxon>Dikarya</taxon>
        <taxon>Basidiomycota</taxon>
        <taxon>Agaricomycotina</taxon>
        <taxon>Agaricomycetes</taxon>
        <taxon>Agaricomycetidae</taxon>
        <taxon>Boletales</taxon>
        <taxon>Suillineae</taxon>
        <taxon>Suillaceae</taxon>
        <taxon>Suillus</taxon>
    </lineage>
</organism>
<reference evidence="2" key="1">
    <citation type="journal article" date="2020" name="New Phytol.">
        <title>Comparative genomics reveals dynamic genome evolution in host specialist ectomycorrhizal fungi.</title>
        <authorList>
            <person name="Lofgren L.A."/>
            <person name="Nguyen N.H."/>
            <person name="Vilgalys R."/>
            <person name="Ruytinx J."/>
            <person name="Liao H.L."/>
            <person name="Branco S."/>
            <person name="Kuo A."/>
            <person name="LaButti K."/>
            <person name="Lipzen A."/>
            <person name="Andreopoulos W."/>
            <person name="Pangilinan J."/>
            <person name="Riley R."/>
            <person name="Hundley H."/>
            <person name="Na H."/>
            <person name="Barry K."/>
            <person name="Grigoriev I.V."/>
            <person name="Stajich J.E."/>
            <person name="Kennedy P.G."/>
        </authorList>
    </citation>
    <scope>NUCLEOTIDE SEQUENCE</scope>
    <source>
        <strain evidence="2">FC423</strain>
    </source>
</reference>
<evidence type="ECO:0008006" key="4">
    <source>
        <dbReference type="Google" id="ProtNLM"/>
    </source>
</evidence>
<evidence type="ECO:0000313" key="3">
    <source>
        <dbReference type="Proteomes" id="UP000823399"/>
    </source>
</evidence>
<dbReference type="GeneID" id="64702816"/>
<comment type="caution">
    <text evidence="2">The sequence shown here is derived from an EMBL/GenBank/DDBJ whole genome shotgun (WGS) entry which is preliminary data.</text>
</comment>
<protein>
    <recommendedName>
        <fullName evidence="4">Secreted protein</fullName>
    </recommendedName>
</protein>
<feature type="chain" id="PRO_5040489614" description="Secreted protein" evidence="1">
    <location>
        <begin position="22"/>
        <end position="242"/>
    </location>
</feature>
<evidence type="ECO:0000256" key="1">
    <source>
        <dbReference type="SAM" id="SignalP"/>
    </source>
</evidence>
<proteinExistence type="predicted"/>
<dbReference type="OrthoDB" id="2692437at2759"/>
<gene>
    <name evidence="2" type="ORF">F5147DRAFT_761988</name>
</gene>
<dbReference type="RefSeq" id="XP_041291110.1">
    <property type="nucleotide sequence ID" value="XM_041440557.1"/>
</dbReference>
<name>A0A9P7F369_9AGAM</name>
<keyword evidence="3" id="KW-1185">Reference proteome</keyword>
<accession>A0A9P7F369</accession>
<dbReference type="Proteomes" id="UP000823399">
    <property type="component" value="Unassembled WGS sequence"/>
</dbReference>
<feature type="signal peptide" evidence="1">
    <location>
        <begin position="1"/>
        <end position="21"/>
    </location>
</feature>
<evidence type="ECO:0000313" key="2">
    <source>
        <dbReference type="EMBL" id="KAG2105060.1"/>
    </source>
</evidence>
<dbReference type="AlphaFoldDB" id="A0A9P7F369"/>